<keyword evidence="2" id="KW-1185">Reference proteome</keyword>
<reference evidence="1 2" key="1">
    <citation type="submission" date="2020-08" db="EMBL/GenBank/DDBJ databases">
        <title>Sequencing the genomes of 1000 actinobacteria strains.</title>
        <authorList>
            <person name="Klenk H.-P."/>
        </authorList>
    </citation>
    <scope>NUCLEOTIDE SEQUENCE [LARGE SCALE GENOMIC DNA]</scope>
    <source>
        <strain evidence="1 2">DSM 45859</strain>
    </source>
</reference>
<dbReference type="EMBL" id="JACHMG010000001">
    <property type="protein sequence ID" value="MBB4687367.1"/>
    <property type="molecule type" value="Genomic_DNA"/>
</dbReference>
<comment type="caution">
    <text evidence="1">The sequence shown here is derived from an EMBL/GenBank/DDBJ whole genome shotgun (WGS) entry which is preliminary data.</text>
</comment>
<dbReference type="RefSeq" id="WP_221457938.1">
    <property type="nucleotide sequence ID" value="NZ_JACHMG010000001.1"/>
</dbReference>
<accession>A0A840J1K7</accession>
<name>A0A840J1K7_9PSEU</name>
<dbReference type="AlphaFoldDB" id="A0A840J1K7"/>
<evidence type="ECO:0000313" key="1">
    <source>
        <dbReference type="EMBL" id="MBB4687367.1"/>
    </source>
</evidence>
<proteinExistence type="predicted"/>
<protein>
    <submittedName>
        <fullName evidence="1">Uncharacterized protein</fullName>
    </submittedName>
</protein>
<dbReference type="Proteomes" id="UP000581769">
    <property type="component" value="Unassembled WGS sequence"/>
</dbReference>
<evidence type="ECO:0000313" key="2">
    <source>
        <dbReference type="Proteomes" id="UP000581769"/>
    </source>
</evidence>
<organism evidence="1 2">
    <name type="scientific">Amycolatopsis jiangsuensis</name>
    <dbReference type="NCBI Taxonomy" id="1181879"/>
    <lineage>
        <taxon>Bacteria</taxon>
        <taxon>Bacillati</taxon>
        <taxon>Actinomycetota</taxon>
        <taxon>Actinomycetes</taxon>
        <taxon>Pseudonocardiales</taxon>
        <taxon>Pseudonocardiaceae</taxon>
        <taxon>Amycolatopsis</taxon>
    </lineage>
</organism>
<gene>
    <name evidence="1" type="ORF">BJY18_004852</name>
</gene>
<sequence length="53" mass="5351">MKRPDIVLGVLIAVGMLGSPFYNTALVRAQLIGDAPVAALGSVLVLCTGLALA</sequence>